<dbReference type="OrthoDB" id="6782196at2759"/>
<evidence type="ECO:0000313" key="1">
    <source>
        <dbReference type="EMBL" id="CAH1100763.1"/>
    </source>
</evidence>
<accession>A0A9P0CHI0</accession>
<evidence type="ECO:0000313" key="2">
    <source>
        <dbReference type="Proteomes" id="UP001153636"/>
    </source>
</evidence>
<dbReference type="AlphaFoldDB" id="A0A9P0CHI0"/>
<gene>
    <name evidence="1" type="ORF">PSYICH_LOCUS1598</name>
</gene>
<proteinExistence type="predicted"/>
<organism evidence="1 2">
    <name type="scientific">Psylliodes chrysocephalus</name>
    <dbReference type="NCBI Taxonomy" id="3402493"/>
    <lineage>
        <taxon>Eukaryota</taxon>
        <taxon>Metazoa</taxon>
        <taxon>Ecdysozoa</taxon>
        <taxon>Arthropoda</taxon>
        <taxon>Hexapoda</taxon>
        <taxon>Insecta</taxon>
        <taxon>Pterygota</taxon>
        <taxon>Neoptera</taxon>
        <taxon>Endopterygota</taxon>
        <taxon>Coleoptera</taxon>
        <taxon>Polyphaga</taxon>
        <taxon>Cucujiformia</taxon>
        <taxon>Chrysomeloidea</taxon>
        <taxon>Chrysomelidae</taxon>
        <taxon>Galerucinae</taxon>
        <taxon>Alticini</taxon>
        <taxon>Psylliodes</taxon>
    </lineage>
</organism>
<reference evidence="1" key="1">
    <citation type="submission" date="2022-01" db="EMBL/GenBank/DDBJ databases">
        <authorList>
            <person name="King R."/>
        </authorList>
    </citation>
    <scope>NUCLEOTIDE SEQUENCE</scope>
</reference>
<name>A0A9P0CHI0_9CUCU</name>
<sequence length="133" mass="15554">MDVSASSSICMSPVNPEKAHKRIKQPLKWKRNVAKRLKYSAKSLPTFLECEHKSKAFMCATLKMRDLFKFHNNFHENLTKISQDNFILKYMSLLLIKGRRPKNGNGREKREMQTKFTIQGSDYHCVPVCQKTF</sequence>
<dbReference type="EMBL" id="OV651822">
    <property type="protein sequence ID" value="CAH1100763.1"/>
    <property type="molecule type" value="Genomic_DNA"/>
</dbReference>
<keyword evidence="2" id="KW-1185">Reference proteome</keyword>
<protein>
    <submittedName>
        <fullName evidence="1">Uncharacterized protein</fullName>
    </submittedName>
</protein>
<dbReference type="Proteomes" id="UP001153636">
    <property type="component" value="Chromosome 10"/>
</dbReference>